<name>A0ABT4W8Z1_9FLAO</name>
<organism evidence="1 2">
    <name type="scientific">Flavobacterium azizsancarii</name>
    <dbReference type="NCBI Taxonomy" id="2961580"/>
    <lineage>
        <taxon>Bacteria</taxon>
        <taxon>Pseudomonadati</taxon>
        <taxon>Bacteroidota</taxon>
        <taxon>Flavobacteriia</taxon>
        <taxon>Flavobacteriales</taxon>
        <taxon>Flavobacteriaceae</taxon>
        <taxon>Flavobacterium</taxon>
    </lineage>
</organism>
<evidence type="ECO:0000313" key="1">
    <source>
        <dbReference type="EMBL" id="MDA6068967.1"/>
    </source>
</evidence>
<evidence type="ECO:0000313" key="2">
    <source>
        <dbReference type="Proteomes" id="UP001212170"/>
    </source>
</evidence>
<gene>
    <name evidence="1" type="ORF">NJT12_04960</name>
</gene>
<dbReference type="RefSeq" id="WP_271334801.1">
    <property type="nucleotide sequence ID" value="NZ_JAMZNK010000005.1"/>
</dbReference>
<dbReference type="EMBL" id="JAMZNK010000005">
    <property type="protein sequence ID" value="MDA6068967.1"/>
    <property type="molecule type" value="Genomic_DNA"/>
</dbReference>
<protein>
    <submittedName>
        <fullName evidence="1">Uncharacterized protein</fullName>
    </submittedName>
</protein>
<proteinExistence type="predicted"/>
<dbReference type="Proteomes" id="UP001212170">
    <property type="component" value="Unassembled WGS sequence"/>
</dbReference>
<sequence length="48" mass="5725">MFTLIHEMLQVDEFYGKNWGIDIVKGMYAYPRSIKDAIRMAKRKIMSK</sequence>
<accession>A0ABT4W8Z1</accession>
<comment type="caution">
    <text evidence="1">The sequence shown here is derived from an EMBL/GenBank/DDBJ whole genome shotgun (WGS) entry which is preliminary data.</text>
</comment>
<reference evidence="1 2" key="1">
    <citation type="journal article" date="2023" name="Chemosphere">
        <title>Whole genome analysis of Flavobacterium aziz-sancarii sp. nov., isolated from Ardley Island (Antarctica), revealed a rich resistome and bioremediation potential.</title>
        <authorList>
            <person name="Otur C."/>
            <person name="Okay S."/>
            <person name="Kurt-Kizildogan A."/>
        </authorList>
    </citation>
    <scope>NUCLEOTIDE SEQUENCE [LARGE SCALE GENOMIC DNA]</scope>
    <source>
        <strain evidence="1 2">AC</strain>
    </source>
</reference>
<keyword evidence="2" id="KW-1185">Reference proteome</keyword>